<dbReference type="SUPFAM" id="SSF55811">
    <property type="entry name" value="Nudix"/>
    <property type="match status" value="1"/>
</dbReference>
<dbReference type="GO" id="GO:0019677">
    <property type="term" value="P:NAD+ catabolic process"/>
    <property type="evidence" value="ECO:0007669"/>
    <property type="project" value="TreeGrafter"/>
</dbReference>
<dbReference type="PROSITE" id="PS51462">
    <property type="entry name" value="NUDIX"/>
    <property type="match status" value="1"/>
</dbReference>
<dbReference type="RefSeq" id="WP_122545384.1">
    <property type="nucleotide sequence ID" value="NZ_QWIV01000005.1"/>
</dbReference>
<dbReference type="GO" id="GO:0006742">
    <property type="term" value="P:NADP+ catabolic process"/>
    <property type="evidence" value="ECO:0007669"/>
    <property type="project" value="TreeGrafter"/>
</dbReference>
<dbReference type="InterPro" id="IPR015797">
    <property type="entry name" value="NUDIX_hydrolase-like_dom_sf"/>
</dbReference>
<dbReference type="InterPro" id="IPR000086">
    <property type="entry name" value="NUDIX_hydrolase_dom"/>
</dbReference>
<dbReference type="GO" id="GO:0035529">
    <property type="term" value="F:NADH pyrophosphatase activity"/>
    <property type="evidence" value="ECO:0007669"/>
    <property type="project" value="TreeGrafter"/>
</dbReference>
<evidence type="ECO:0000256" key="1">
    <source>
        <dbReference type="ARBA" id="ARBA00001946"/>
    </source>
</evidence>
<keyword evidence="3" id="KW-0378">Hydrolase</keyword>
<evidence type="ECO:0000313" key="7">
    <source>
        <dbReference type="Proteomes" id="UP000267524"/>
    </source>
</evidence>
<comment type="caution">
    <text evidence="6">The sequence shown here is derived from an EMBL/GenBank/DDBJ whole genome shotgun (WGS) entry which is preliminary data.</text>
</comment>
<protein>
    <submittedName>
        <fullName evidence="6">NUDIX domain-containing protein</fullName>
    </submittedName>
</protein>
<evidence type="ECO:0000313" key="6">
    <source>
        <dbReference type="EMBL" id="RMZ60575.1"/>
    </source>
</evidence>
<comment type="cofactor">
    <cofactor evidence="1">
        <name>Mg(2+)</name>
        <dbReference type="ChEBI" id="CHEBI:18420"/>
    </cofactor>
</comment>
<feature type="domain" description="Nudix hydrolase" evidence="5">
    <location>
        <begin position="34"/>
        <end position="170"/>
    </location>
</feature>
<keyword evidence="2" id="KW-0479">Metal-binding</keyword>
<dbReference type="Gene3D" id="3.90.79.10">
    <property type="entry name" value="Nucleoside Triphosphate Pyrophosphohydrolase"/>
    <property type="match status" value="1"/>
</dbReference>
<accession>A0A3M7LEN6</accession>
<reference evidence="6 7" key="1">
    <citation type="submission" date="2018-08" db="EMBL/GenBank/DDBJ databases">
        <title>Chryseobacterium nematophagum: a novel matrix digesting pathogen of nematodes.</title>
        <authorList>
            <person name="Page A."/>
            <person name="Roberts M."/>
            <person name="Felix M.-A."/>
            <person name="Weir W."/>
        </authorList>
    </citation>
    <scope>NUCLEOTIDE SEQUENCE [LARGE SCALE GENOMIC DNA]</scope>
    <source>
        <strain evidence="6 7">JUb275</strain>
    </source>
</reference>
<organism evidence="6 7">
    <name type="scientific">Chryseobacterium nematophagum</name>
    <dbReference type="NCBI Taxonomy" id="2305228"/>
    <lineage>
        <taxon>Bacteria</taxon>
        <taxon>Pseudomonadati</taxon>
        <taxon>Bacteroidota</taxon>
        <taxon>Flavobacteriia</taxon>
        <taxon>Flavobacteriales</taxon>
        <taxon>Weeksellaceae</taxon>
        <taxon>Chryseobacterium group</taxon>
        <taxon>Chryseobacterium</taxon>
    </lineage>
</organism>
<dbReference type="EMBL" id="QWIV01000005">
    <property type="protein sequence ID" value="RMZ60575.1"/>
    <property type="molecule type" value="Genomic_DNA"/>
</dbReference>
<keyword evidence="4" id="KW-0460">Magnesium</keyword>
<dbReference type="Pfam" id="PF00293">
    <property type="entry name" value="NUDIX"/>
    <property type="match status" value="1"/>
</dbReference>
<dbReference type="Proteomes" id="UP000267524">
    <property type="component" value="Unassembled WGS sequence"/>
</dbReference>
<dbReference type="AlphaFoldDB" id="A0A3M7LEN6"/>
<evidence type="ECO:0000256" key="3">
    <source>
        <dbReference type="ARBA" id="ARBA00022801"/>
    </source>
</evidence>
<name>A0A3M7LEN6_9FLAO</name>
<proteinExistence type="predicted"/>
<evidence type="ECO:0000256" key="4">
    <source>
        <dbReference type="ARBA" id="ARBA00022842"/>
    </source>
</evidence>
<dbReference type="CDD" id="cd04681">
    <property type="entry name" value="NUDIX_Hydrolase"/>
    <property type="match status" value="1"/>
</dbReference>
<dbReference type="PANTHER" id="PTHR42904">
    <property type="entry name" value="NUDIX HYDROLASE, NUDC SUBFAMILY"/>
    <property type="match status" value="1"/>
</dbReference>
<dbReference type="GO" id="GO:0046872">
    <property type="term" value="F:metal ion binding"/>
    <property type="evidence" value="ECO:0007669"/>
    <property type="project" value="UniProtKB-KW"/>
</dbReference>
<evidence type="ECO:0000256" key="2">
    <source>
        <dbReference type="ARBA" id="ARBA00022723"/>
    </source>
</evidence>
<dbReference type="GO" id="GO:0005829">
    <property type="term" value="C:cytosol"/>
    <property type="evidence" value="ECO:0007669"/>
    <property type="project" value="TreeGrafter"/>
</dbReference>
<gene>
    <name evidence="6" type="ORF">D1632_00920</name>
</gene>
<dbReference type="PANTHER" id="PTHR42904:SF12">
    <property type="entry name" value="ADP-RIBOSE PYROPHOSPHATASE-RELATED"/>
    <property type="match status" value="1"/>
</dbReference>
<evidence type="ECO:0000259" key="5">
    <source>
        <dbReference type="PROSITE" id="PS51462"/>
    </source>
</evidence>
<sequence length="184" mass="21631">MKLLNYCPSCSNKSLLWDGEKKWHCSKCNFTLYNNVAGAVAVVIRFGDEIYLTRRNREPKKGKLDLAGGFIDPKEIAEEACRRELFEELQINIDISSLKYLTSLPNVYQYKEIDYNTIDLFYEYSISEKFDVKLDFTEISEAVWIPLEELNLDELAFDSQKKFFKEYLKNHLEYKNSSCNQELV</sequence>
<dbReference type="InterPro" id="IPR050241">
    <property type="entry name" value="NAD-cap_RNA_hydrolase_NudC"/>
</dbReference>
<keyword evidence="7" id="KW-1185">Reference proteome</keyword>